<name>A0A0C3GRA4_OIDMZ</name>
<evidence type="ECO:0000256" key="5">
    <source>
        <dbReference type="ARBA" id="ARBA00023002"/>
    </source>
</evidence>
<comment type="similarity">
    <text evidence="2">Belongs to the NADH dehydrogenase family.</text>
</comment>
<dbReference type="PRINTS" id="PR00469">
    <property type="entry name" value="PNDRDTASEII"/>
</dbReference>
<dbReference type="GO" id="GO:0003955">
    <property type="term" value="F:NAD(P)H dehydrogenase (quinone) activity"/>
    <property type="evidence" value="ECO:0007669"/>
    <property type="project" value="TreeGrafter"/>
</dbReference>
<keyword evidence="4" id="KW-0274">FAD</keyword>
<evidence type="ECO:0000313" key="7">
    <source>
        <dbReference type="EMBL" id="KIM93879.1"/>
    </source>
</evidence>
<protein>
    <recommendedName>
        <fullName evidence="6">FAD/NAD(P)-binding domain-containing protein</fullName>
    </recommendedName>
</protein>
<accession>A0A0C3GRA4</accession>
<dbReference type="STRING" id="913774.A0A0C3GRA4"/>
<gene>
    <name evidence="7" type="ORF">OIDMADRAFT_136940</name>
</gene>
<evidence type="ECO:0000313" key="8">
    <source>
        <dbReference type="Proteomes" id="UP000054321"/>
    </source>
</evidence>
<evidence type="ECO:0000259" key="6">
    <source>
        <dbReference type="Pfam" id="PF07992"/>
    </source>
</evidence>
<dbReference type="InterPro" id="IPR023753">
    <property type="entry name" value="FAD/NAD-binding_dom"/>
</dbReference>
<dbReference type="Gene3D" id="3.50.50.100">
    <property type="match status" value="1"/>
</dbReference>
<dbReference type="Pfam" id="PF07992">
    <property type="entry name" value="Pyr_redox_2"/>
    <property type="match status" value="1"/>
</dbReference>
<feature type="domain" description="FAD/NAD(P)-binding" evidence="6">
    <location>
        <begin position="4"/>
        <end position="315"/>
    </location>
</feature>
<dbReference type="GO" id="GO:0019646">
    <property type="term" value="P:aerobic electron transport chain"/>
    <property type="evidence" value="ECO:0007669"/>
    <property type="project" value="TreeGrafter"/>
</dbReference>
<dbReference type="EMBL" id="KN832892">
    <property type="protein sequence ID" value="KIM93879.1"/>
    <property type="molecule type" value="Genomic_DNA"/>
</dbReference>
<dbReference type="InParanoid" id="A0A0C3GRA4"/>
<evidence type="ECO:0000256" key="1">
    <source>
        <dbReference type="ARBA" id="ARBA00001974"/>
    </source>
</evidence>
<evidence type="ECO:0000256" key="4">
    <source>
        <dbReference type="ARBA" id="ARBA00022827"/>
    </source>
</evidence>
<dbReference type="SUPFAM" id="SSF51905">
    <property type="entry name" value="FAD/NAD(P)-binding domain"/>
    <property type="match status" value="1"/>
</dbReference>
<keyword evidence="8" id="KW-1185">Reference proteome</keyword>
<dbReference type="HOGENOM" id="CLU_021377_8_0_1"/>
<reference evidence="7 8" key="1">
    <citation type="submission" date="2014-04" db="EMBL/GenBank/DDBJ databases">
        <authorList>
            <consortium name="DOE Joint Genome Institute"/>
            <person name="Kuo A."/>
            <person name="Martino E."/>
            <person name="Perotto S."/>
            <person name="Kohler A."/>
            <person name="Nagy L.G."/>
            <person name="Floudas D."/>
            <person name="Copeland A."/>
            <person name="Barry K.W."/>
            <person name="Cichocki N."/>
            <person name="Veneault-Fourrey C."/>
            <person name="LaButti K."/>
            <person name="Lindquist E.A."/>
            <person name="Lipzen A."/>
            <person name="Lundell T."/>
            <person name="Morin E."/>
            <person name="Murat C."/>
            <person name="Sun H."/>
            <person name="Tunlid A."/>
            <person name="Henrissat B."/>
            <person name="Grigoriev I.V."/>
            <person name="Hibbett D.S."/>
            <person name="Martin F."/>
            <person name="Nordberg H.P."/>
            <person name="Cantor M.N."/>
            <person name="Hua S.X."/>
        </authorList>
    </citation>
    <scope>NUCLEOTIDE SEQUENCE [LARGE SCALE GENOMIC DNA]</scope>
    <source>
        <strain evidence="7 8">Zn</strain>
    </source>
</reference>
<dbReference type="PANTHER" id="PTHR42913:SF3">
    <property type="entry name" value="64 KDA MITOCHONDRIAL NADH DEHYDROGENASE (EUROFUNG)"/>
    <property type="match status" value="1"/>
</dbReference>
<dbReference type="AlphaFoldDB" id="A0A0C3GRA4"/>
<dbReference type="InterPro" id="IPR051169">
    <property type="entry name" value="NADH-Q_oxidoreductase"/>
</dbReference>
<evidence type="ECO:0000256" key="3">
    <source>
        <dbReference type="ARBA" id="ARBA00022630"/>
    </source>
</evidence>
<comment type="cofactor">
    <cofactor evidence="1">
        <name>FAD</name>
        <dbReference type="ChEBI" id="CHEBI:57692"/>
    </cofactor>
</comment>
<dbReference type="Proteomes" id="UP000054321">
    <property type="component" value="Unassembled WGS sequence"/>
</dbReference>
<dbReference type="PANTHER" id="PTHR42913">
    <property type="entry name" value="APOPTOSIS-INDUCING FACTOR 1"/>
    <property type="match status" value="1"/>
</dbReference>
<dbReference type="InterPro" id="IPR036188">
    <property type="entry name" value="FAD/NAD-bd_sf"/>
</dbReference>
<dbReference type="OrthoDB" id="5376590at2759"/>
<evidence type="ECO:0000256" key="2">
    <source>
        <dbReference type="ARBA" id="ARBA00005272"/>
    </source>
</evidence>
<keyword evidence="3" id="KW-0285">Flavoprotein</keyword>
<organism evidence="7 8">
    <name type="scientific">Oidiodendron maius (strain Zn)</name>
    <dbReference type="NCBI Taxonomy" id="913774"/>
    <lineage>
        <taxon>Eukaryota</taxon>
        <taxon>Fungi</taxon>
        <taxon>Dikarya</taxon>
        <taxon>Ascomycota</taxon>
        <taxon>Pezizomycotina</taxon>
        <taxon>Leotiomycetes</taxon>
        <taxon>Leotiomycetes incertae sedis</taxon>
        <taxon>Myxotrichaceae</taxon>
        <taxon>Oidiodendron</taxon>
    </lineage>
</organism>
<keyword evidence="5" id="KW-0560">Oxidoreductase</keyword>
<sequence>MSQRIVVVGAGFAGMWSAIAAMRLIDLNGGEAAGIEVIVIAPEPRLVVRPRLYEADAATMSAPLSELFHVTGVQFVKGTVDTISSEQREVHIVDPSGARSTLSYDRLIVAAGSRLVRPDIPGLRDHTFSIDQLEEAAEFETHLSSLASLPPSPARNTVVVVGGGFTGIEIGTELPARLRSILAEGADVRVVIVGSGVEIGPGLGPGPRPVILEALTELGVELKLGAAVASVDAGGVITTRGERIEALTVVWTAGPEASPLTKQINGKKDKYGRLHVDSDLRVTATKGIFAAGDTASAATDDDNNYSMMSCQHAMRLGRSAGHNAAADLLNIETQPYSQPALGTCLDLGPWGAVVTEGWDRKVMLSGSAAKSVKQTINGVLIYPPNANRAEAFAAADPAFTIPALSSIA</sequence>
<reference evidence="8" key="2">
    <citation type="submission" date="2015-01" db="EMBL/GenBank/DDBJ databases">
        <title>Evolutionary Origins and Diversification of the Mycorrhizal Mutualists.</title>
        <authorList>
            <consortium name="DOE Joint Genome Institute"/>
            <consortium name="Mycorrhizal Genomics Consortium"/>
            <person name="Kohler A."/>
            <person name="Kuo A."/>
            <person name="Nagy L.G."/>
            <person name="Floudas D."/>
            <person name="Copeland A."/>
            <person name="Barry K.W."/>
            <person name="Cichocki N."/>
            <person name="Veneault-Fourrey C."/>
            <person name="LaButti K."/>
            <person name="Lindquist E.A."/>
            <person name="Lipzen A."/>
            <person name="Lundell T."/>
            <person name="Morin E."/>
            <person name="Murat C."/>
            <person name="Riley R."/>
            <person name="Ohm R."/>
            <person name="Sun H."/>
            <person name="Tunlid A."/>
            <person name="Henrissat B."/>
            <person name="Grigoriev I.V."/>
            <person name="Hibbett D.S."/>
            <person name="Martin F."/>
        </authorList>
    </citation>
    <scope>NUCLEOTIDE SEQUENCE [LARGE SCALE GENOMIC DNA]</scope>
    <source>
        <strain evidence="8">Zn</strain>
    </source>
</reference>
<proteinExistence type="inferred from homology"/>
<dbReference type="PRINTS" id="PR00368">
    <property type="entry name" value="FADPNR"/>
</dbReference>